<feature type="transmembrane region" description="Helical" evidence="12">
    <location>
        <begin position="228"/>
        <end position="245"/>
    </location>
</feature>
<dbReference type="GO" id="GO:0005886">
    <property type="term" value="C:plasma membrane"/>
    <property type="evidence" value="ECO:0007669"/>
    <property type="project" value="UniProtKB-SubCell"/>
</dbReference>
<dbReference type="eggNOG" id="COG0706">
    <property type="taxonomic scope" value="Bacteria"/>
</dbReference>
<dbReference type="EMBL" id="AZFW01000077">
    <property type="protein sequence ID" value="KRM26317.1"/>
    <property type="molecule type" value="Genomic_DNA"/>
</dbReference>
<evidence type="ECO:0000256" key="8">
    <source>
        <dbReference type="ARBA" id="ARBA00023136"/>
    </source>
</evidence>
<dbReference type="AlphaFoldDB" id="A0A0R1X9E3"/>
<dbReference type="PATRIC" id="fig|1122147.4.peg.59"/>
<dbReference type="RefSeq" id="WP_027829254.1">
    <property type="nucleotide sequence ID" value="NZ_AUEH01000048.1"/>
</dbReference>
<dbReference type="Proteomes" id="UP000050949">
    <property type="component" value="Unassembled WGS sequence"/>
</dbReference>
<evidence type="ECO:0000256" key="3">
    <source>
        <dbReference type="ARBA" id="ARBA00022475"/>
    </source>
</evidence>
<dbReference type="GO" id="GO:0032977">
    <property type="term" value="F:membrane insertase activity"/>
    <property type="evidence" value="ECO:0007669"/>
    <property type="project" value="InterPro"/>
</dbReference>
<dbReference type="OrthoDB" id="9780552at2"/>
<sequence length="280" mass="32566">MNKHTKRTLKRILLFAALALLVVVLTGCGTSPVTKNSTGFWDRYVIYYFQQFLLWMVNNFHLSYAWAIIVFTIIIRIVLLPLMHFQTKSTKKQMQLQPEVKALQAKYPGKDMDSRQKLNEETQKLYSEAGINPMLGCLPMLVQLPVMLMLYQVIFRTTALRQGTFLWMQLGDPDPWHVLPILAGIFTFLSSWLAMKATPQQGGMGTIMTVFSSVMMLWFAWITASAVSIYWVVSSLFQIGQTLVLQNPWQMQREMEEKEKAKREKEKQLRKAKRRAFKKR</sequence>
<evidence type="ECO:0000256" key="13">
    <source>
        <dbReference type="SAM" id="MobiDB-lite"/>
    </source>
</evidence>
<dbReference type="PROSITE" id="PS51257">
    <property type="entry name" value="PROKAR_LIPOPROTEIN"/>
    <property type="match status" value="1"/>
</dbReference>
<evidence type="ECO:0000256" key="9">
    <source>
        <dbReference type="ARBA" id="ARBA00023139"/>
    </source>
</evidence>
<feature type="region of interest" description="Disordered" evidence="13">
    <location>
        <begin position="255"/>
        <end position="280"/>
    </location>
</feature>
<reference evidence="15 16" key="1">
    <citation type="journal article" date="2015" name="Genome Announc.">
        <title>Expanding the biotechnology potential of lactobacilli through comparative genomics of 213 strains and associated genera.</title>
        <authorList>
            <person name="Sun Z."/>
            <person name="Harris H.M."/>
            <person name="McCann A."/>
            <person name="Guo C."/>
            <person name="Argimon S."/>
            <person name="Zhang W."/>
            <person name="Yang X."/>
            <person name="Jeffery I.B."/>
            <person name="Cooney J.C."/>
            <person name="Kagawa T.F."/>
            <person name="Liu W."/>
            <person name="Song Y."/>
            <person name="Salvetti E."/>
            <person name="Wrobel A."/>
            <person name="Rasinkangas P."/>
            <person name="Parkhill J."/>
            <person name="Rea M.C."/>
            <person name="O'Sullivan O."/>
            <person name="Ritari J."/>
            <person name="Douillard F.P."/>
            <person name="Paul Ross R."/>
            <person name="Yang R."/>
            <person name="Briner A.E."/>
            <person name="Felis G.E."/>
            <person name="de Vos W.M."/>
            <person name="Barrangou R."/>
            <person name="Klaenhammer T.R."/>
            <person name="Caufield P.W."/>
            <person name="Cui Y."/>
            <person name="Zhang H."/>
            <person name="O'Toole P.W."/>
        </authorList>
    </citation>
    <scope>NUCLEOTIDE SEQUENCE [LARGE SCALE GENOMIC DNA]</scope>
    <source>
        <strain evidence="15 16">DSM 16991</strain>
    </source>
</reference>
<keyword evidence="7 12" id="KW-1133">Transmembrane helix</keyword>
<dbReference type="HAMAP" id="MF_01811">
    <property type="entry name" value="YidC_type2"/>
    <property type="match status" value="1"/>
</dbReference>
<keyword evidence="6 12" id="KW-0653">Protein transport</keyword>
<feature type="compositionally biased region" description="Basic and acidic residues" evidence="13">
    <location>
        <begin position="255"/>
        <end position="269"/>
    </location>
</feature>
<dbReference type="NCBIfam" id="TIGR03592">
    <property type="entry name" value="yidC_oxa1_cterm"/>
    <property type="match status" value="1"/>
</dbReference>
<keyword evidence="8 12" id="KW-0472">Membrane</keyword>
<evidence type="ECO:0000256" key="6">
    <source>
        <dbReference type="ARBA" id="ARBA00022927"/>
    </source>
</evidence>
<gene>
    <name evidence="12" type="primary">yidC</name>
    <name evidence="15" type="ORF">FC91_GL000059</name>
</gene>
<evidence type="ECO:0000256" key="10">
    <source>
        <dbReference type="ARBA" id="ARBA00023186"/>
    </source>
</evidence>
<organism evidence="15 16">
    <name type="scientific">Schleiferilactobacillus harbinensis DSM 16991</name>
    <dbReference type="NCBI Taxonomy" id="1122147"/>
    <lineage>
        <taxon>Bacteria</taxon>
        <taxon>Bacillati</taxon>
        <taxon>Bacillota</taxon>
        <taxon>Bacilli</taxon>
        <taxon>Lactobacillales</taxon>
        <taxon>Lactobacillaceae</taxon>
        <taxon>Schleiferilactobacillus</taxon>
    </lineage>
</organism>
<evidence type="ECO:0000259" key="14">
    <source>
        <dbReference type="Pfam" id="PF02096"/>
    </source>
</evidence>
<feature type="domain" description="Membrane insertase YidC/Oxa/ALB C-terminal" evidence="14">
    <location>
        <begin position="64"/>
        <end position="246"/>
    </location>
</feature>
<keyword evidence="2 12" id="KW-0813">Transport</keyword>
<evidence type="ECO:0000256" key="2">
    <source>
        <dbReference type="ARBA" id="ARBA00022448"/>
    </source>
</evidence>
<keyword evidence="11 12" id="KW-0449">Lipoprotein</keyword>
<feature type="transmembrane region" description="Helical" evidence="12">
    <location>
        <begin position="175"/>
        <end position="195"/>
    </location>
</feature>
<feature type="transmembrane region" description="Helical" evidence="12">
    <location>
        <begin position="134"/>
        <end position="155"/>
    </location>
</feature>
<dbReference type="Pfam" id="PF02096">
    <property type="entry name" value="60KD_IMP"/>
    <property type="match status" value="1"/>
</dbReference>
<dbReference type="InterPro" id="IPR047196">
    <property type="entry name" value="YidC_ALB_C"/>
</dbReference>
<protein>
    <recommendedName>
        <fullName evidence="12">Membrane protein insertase YidC</fullName>
    </recommendedName>
    <alternativeName>
        <fullName evidence="12">Foldase YidC</fullName>
    </alternativeName>
    <alternativeName>
        <fullName evidence="12">Membrane integrase YidC</fullName>
    </alternativeName>
    <alternativeName>
        <fullName evidence="12">Membrane protein YidC</fullName>
    </alternativeName>
</protein>
<evidence type="ECO:0000256" key="1">
    <source>
        <dbReference type="ARBA" id="ARBA00004651"/>
    </source>
</evidence>
<evidence type="ECO:0000256" key="4">
    <source>
        <dbReference type="ARBA" id="ARBA00022692"/>
    </source>
</evidence>
<proteinExistence type="inferred from homology"/>
<name>A0A0R1X9E3_9LACO</name>
<keyword evidence="9" id="KW-0564">Palmitate</keyword>
<evidence type="ECO:0000313" key="16">
    <source>
        <dbReference type="Proteomes" id="UP000050949"/>
    </source>
</evidence>
<keyword evidence="4 12" id="KW-0812">Transmembrane</keyword>
<accession>A0A0R1X9E3</accession>
<keyword evidence="10 12" id="KW-0143">Chaperone</keyword>
<evidence type="ECO:0000313" key="15">
    <source>
        <dbReference type="EMBL" id="KRM26317.1"/>
    </source>
</evidence>
<dbReference type="GO" id="GO:0015031">
    <property type="term" value="P:protein transport"/>
    <property type="evidence" value="ECO:0007669"/>
    <property type="project" value="UniProtKB-KW"/>
</dbReference>
<feature type="compositionally biased region" description="Basic residues" evidence="13">
    <location>
        <begin position="270"/>
        <end position="280"/>
    </location>
</feature>
<dbReference type="InterPro" id="IPR028055">
    <property type="entry name" value="YidC/Oxa/ALB_C"/>
</dbReference>
<dbReference type="PANTHER" id="PTHR12428:SF65">
    <property type="entry name" value="CYTOCHROME C OXIDASE ASSEMBLY PROTEIN COX18, MITOCHONDRIAL"/>
    <property type="match status" value="1"/>
</dbReference>
<keyword evidence="5 12" id="KW-0732">Signal</keyword>
<feature type="transmembrane region" description="Helical" evidence="12">
    <location>
        <begin position="64"/>
        <end position="85"/>
    </location>
</feature>
<feature type="transmembrane region" description="Helical" evidence="12">
    <location>
        <begin position="202"/>
        <end position="222"/>
    </location>
</feature>
<dbReference type="InterPro" id="IPR023060">
    <property type="entry name" value="YidC/YidC1/YidC2_Firmicutes"/>
</dbReference>
<keyword evidence="3 12" id="KW-1003">Cell membrane</keyword>
<evidence type="ECO:0000256" key="12">
    <source>
        <dbReference type="HAMAP-Rule" id="MF_01811"/>
    </source>
</evidence>
<dbReference type="CDD" id="cd20070">
    <property type="entry name" value="5TM_YidC_Alb3"/>
    <property type="match status" value="1"/>
</dbReference>
<comment type="caution">
    <text evidence="15">The sequence shown here is derived from an EMBL/GenBank/DDBJ whole genome shotgun (WGS) entry which is preliminary data.</text>
</comment>
<comment type="function">
    <text evidence="12">Required for the insertion and/or proper folding and/or complex formation of integral membrane proteins into the membrane. Involved in integration of membrane proteins that insert both dependently and independently of the Sec translocase complex, as well as at least some lipoproteins.</text>
</comment>
<evidence type="ECO:0000256" key="11">
    <source>
        <dbReference type="ARBA" id="ARBA00023288"/>
    </source>
</evidence>
<evidence type="ECO:0000256" key="7">
    <source>
        <dbReference type="ARBA" id="ARBA00022989"/>
    </source>
</evidence>
<dbReference type="InterPro" id="IPR001708">
    <property type="entry name" value="YidC/ALB3/OXA1/COX18"/>
</dbReference>
<dbReference type="PANTHER" id="PTHR12428">
    <property type="entry name" value="OXA1"/>
    <property type="match status" value="1"/>
</dbReference>
<comment type="subcellular location">
    <subcellularLocation>
        <location evidence="1 12">Cell membrane</location>
        <topology evidence="1 12">Multi-pass membrane protein</topology>
    </subcellularLocation>
</comment>
<evidence type="ECO:0000256" key="5">
    <source>
        <dbReference type="ARBA" id="ARBA00022729"/>
    </source>
</evidence>
<dbReference type="GO" id="GO:0051205">
    <property type="term" value="P:protein insertion into membrane"/>
    <property type="evidence" value="ECO:0007669"/>
    <property type="project" value="TreeGrafter"/>
</dbReference>
<comment type="similarity">
    <text evidence="12">Belongs to the OXA1/ALB3/YidC family. Type 2 subfamily.</text>
</comment>